<keyword evidence="4 7" id="KW-0256">Endoplasmic reticulum</keyword>
<dbReference type="Proteomes" id="UP000250266">
    <property type="component" value="Unassembled WGS sequence"/>
</dbReference>
<keyword evidence="10" id="KW-1185">Reference proteome</keyword>
<reference evidence="9 10" key="1">
    <citation type="journal article" date="2016" name="Nat. Commun.">
        <title>Ectomycorrhizal ecology is imprinted in the genome of the dominant symbiotic fungus Cenococcum geophilum.</title>
        <authorList>
            <consortium name="DOE Joint Genome Institute"/>
            <person name="Peter M."/>
            <person name="Kohler A."/>
            <person name="Ohm R.A."/>
            <person name="Kuo A."/>
            <person name="Krutzmann J."/>
            <person name="Morin E."/>
            <person name="Arend M."/>
            <person name="Barry K.W."/>
            <person name="Binder M."/>
            <person name="Choi C."/>
            <person name="Clum A."/>
            <person name="Copeland A."/>
            <person name="Grisel N."/>
            <person name="Haridas S."/>
            <person name="Kipfer T."/>
            <person name="LaButti K."/>
            <person name="Lindquist E."/>
            <person name="Lipzen A."/>
            <person name="Maire R."/>
            <person name="Meier B."/>
            <person name="Mihaltcheva S."/>
            <person name="Molinier V."/>
            <person name="Murat C."/>
            <person name="Poggeler S."/>
            <person name="Quandt C.A."/>
            <person name="Sperisen C."/>
            <person name="Tritt A."/>
            <person name="Tisserant E."/>
            <person name="Crous P.W."/>
            <person name="Henrissat B."/>
            <person name="Nehls U."/>
            <person name="Egli S."/>
            <person name="Spatafora J.W."/>
            <person name="Grigoriev I.V."/>
            <person name="Martin F.M."/>
        </authorList>
    </citation>
    <scope>NUCLEOTIDE SEQUENCE [LARGE SCALE GENOMIC DNA]</scope>
    <source>
        <strain evidence="9 10">CBS 459.81</strain>
    </source>
</reference>
<dbReference type="InterPro" id="IPR033118">
    <property type="entry name" value="EXPERA"/>
</dbReference>
<accession>A0A8E2E8S1</accession>
<feature type="domain" description="EXPERA" evidence="8">
    <location>
        <begin position="10"/>
        <end position="146"/>
    </location>
</feature>
<evidence type="ECO:0000256" key="6">
    <source>
        <dbReference type="ARBA" id="ARBA00023136"/>
    </source>
</evidence>
<dbReference type="InterPro" id="IPR016964">
    <property type="entry name" value="Sigma2_recept"/>
</dbReference>
<comment type="similarity">
    <text evidence="2">Belongs to the TMEM97/sigma-2 receptor family.</text>
</comment>
<evidence type="ECO:0000313" key="10">
    <source>
        <dbReference type="Proteomes" id="UP000250266"/>
    </source>
</evidence>
<gene>
    <name evidence="9" type="ORF">K432DRAFT_383163</name>
</gene>
<evidence type="ECO:0000259" key="8">
    <source>
        <dbReference type="PROSITE" id="PS51751"/>
    </source>
</evidence>
<comment type="subcellular location">
    <subcellularLocation>
        <location evidence="1">Endoplasmic reticulum membrane</location>
        <topology evidence="1">Multi-pass membrane protein</topology>
    </subcellularLocation>
</comment>
<evidence type="ECO:0000313" key="9">
    <source>
        <dbReference type="EMBL" id="OCK79314.1"/>
    </source>
</evidence>
<evidence type="ECO:0000256" key="5">
    <source>
        <dbReference type="ARBA" id="ARBA00022989"/>
    </source>
</evidence>
<dbReference type="PANTHER" id="PTHR31204">
    <property type="entry name" value="SIGMA INTRACELLULAR RECEPTOR 2"/>
    <property type="match status" value="1"/>
</dbReference>
<keyword evidence="6 7" id="KW-0472">Membrane</keyword>
<evidence type="ECO:0000256" key="3">
    <source>
        <dbReference type="ARBA" id="ARBA00022692"/>
    </source>
</evidence>
<feature type="transmembrane region" description="Helical" evidence="7">
    <location>
        <begin position="68"/>
        <end position="88"/>
    </location>
</feature>
<dbReference type="PROSITE" id="PS51751">
    <property type="entry name" value="EXPERA"/>
    <property type="match status" value="1"/>
</dbReference>
<feature type="transmembrane region" description="Helical" evidence="7">
    <location>
        <begin position="12"/>
        <end position="34"/>
    </location>
</feature>
<feature type="transmembrane region" description="Helical" evidence="7">
    <location>
        <begin position="100"/>
        <end position="120"/>
    </location>
</feature>
<organism evidence="9 10">
    <name type="scientific">Lepidopterella palustris CBS 459.81</name>
    <dbReference type="NCBI Taxonomy" id="1314670"/>
    <lineage>
        <taxon>Eukaryota</taxon>
        <taxon>Fungi</taxon>
        <taxon>Dikarya</taxon>
        <taxon>Ascomycota</taxon>
        <taxon>Pezizomycotina</taxon>
        <taxon>Dothideomycetes</taxon>
        <taxon>Pleosporomycetidae</taxon>
        <taxon>Mytilinidiales</taxon>
        <taxon>Argynnaceae</taxon>
        <taxon>Lepidopterella</taxon>
    </lineage>
</organism>
<evidence type="ECO:0000256" key="1">
    <source>
        <dbReference type="ARBA" id="ARBA00004477"/>
    </source>
</evidence>
<dbReference type="EMBL" id="KV745011">
    <property type="protein sequence ID" value="OCK79314.1"/>
    <property type="molecule type" value="Genomic_DNA"/>
</dbReference>
<feature type="transmembrane region" description="Helical" evidence="7">
    <location>
        <begin position="132"/>
        <end position="151"/>
    </location>
</feature>
<dbReference type="GO" id="GO:0005789">
    <property type="term" value="C:endoplasmic reticulum membrane"/>
    <property type="evidence" value="ECO:0007669"/>
    <property type="project" value="UniProtKB-SubCell"/>
</dbReference>
<keyword evidence="3 7" id="KW-0812">Transmembrane</keyword>
<dbReference type="AlphaFoldDB" id="A0A8E2E8S1"/>
<keyword evidence="5 7" id="KW-1133">Transmembrane helix</keyword>
<protein>
    <recommendedName>
        <fullName evidence="7">Efficient mitochondria targeting-associated protein 19</fullName>
    </recommendedName>
</protein>
<dbReference type="Pfam" id="PF05241">
    <property type="entry name" value="EBP"/>
    <property type="match status" value="1"/>
</dbReference>
<dbReference type="InterPro" id="IPR051987">
    <property type="entry name" value="Sigma-2_receptor-like"/>
</dbReference>
<name>A0A8E2E8S1_9PEZI</name>
<dbReference type="PANTHER" id="PTHR31204:SF1">
    <property type="entry name" value="SIGMA INTRACELLULAR RECEPTOR 2"/>
    <property type="match status" value="1"/>
</dbReference>
<evidence type="ECO:0000256" key="4">
    <source>
        <dbReference type="ARBA" id="ARBA00022824"/>
    </source>
</evidence>
<sequence length="172" mass="19591">MARPLISRKRDIAYLVFFIIHLPVMFIVDLTPLYPSSVKPAFMLAIREFYITTYRDQFFVAPPTWFNVYMWMEALYHVPLSVWAIGALIRDDPKLPLHLLLFATQTGLTTLTCIADYLSWPSFSLDEKLKLGGLYVPYLFLAVFMGVDMYARLDKVVSRAAGVQAASGKKGL</sequence>
<evidence type="ECO:0000256" key="2">
    <source>
        <dbReference type="ARBA" id="ARBA00009096"/>
    </source>
</evidence>
<proteinExistence type="inferred from homology"/>
<dbReference type="PIRSF" id="PIRSF031032">
    <property type="entry name" value="TMP_97_prd"/>
    <property type="match status" value="1"/>
</dbReference>
<dbReference type="OrthoDB" id="433124at2759"/>
<evidence type="ECO:0000256" key="7">
    <source>
        <dbReference type="PIRNR" id="PIRNR031032"/>
    </source>
</evidence>